<dbReference type="InterPro" id="IPR018117">
    <property type="entry name" value="C5_DNA_meth_AS"/>
</dbReference>
<dbReference type="InterPro" id="IPR029063">
    <property type="entry name" value="SAM-dependent_MTases_sf"/>
</dbReference>
<dbReference type="PRINTS" id="PR00105">
    <property type="entry name" value="C5METTRFRASE"/>
</dbReference>
<dbReference type="GO" id="GO:0009307">
    <property type="term" value="P:DNA restriction-modification system"/>
    <property type="evidence" value="ECO:0007669"/>
    <property type="project" value="UniProtKB-KW"/>
</dbReference>
<dbReference type="EMBL" id="RSCK01000003">
    <property type="protein sequence ID" value="RUT14113.1"/>
    <property type="molecule type" value="Genomic_DNA"/>
</dbReference>
<keyword evidence="9" id="KW-1185">Reference proteome</keyword>
<evidence type="ECO:0000256" key="3">
    <source>
        <dbReference type="ARBA" id="ARBA00022691"/>
    </source>
</evidence>
<dbReference type="GO" id="GO:0003677">
    <property type="term" value="F:DNA binding"/>
    <property type="evidence" value="ECO:0007669"/>
    <property type="project" value="TreeGrafter"/>
</dbReference>
<evidence type="ECO:0000256" key="2">
    <source>
        <dbReference type="ARBA" id="ARBA00022679"/>
    </source>
</evidence>
<dbReference type="Pfam" id="PF00145">
    <property type="entry name" value="DNA_methylase"/>
    <property type="match status" value="1"/>
</dbReference>
<dbReference type="SUPFAM" id="SSF53335">
    <property type="entry name" value="S-adenosyl-L-methionine-dependent methyltransferases"/>
    <property type="match status" value="1"/>
</dbReference>
<dbReference type="GO" id="GO:0032259">
    <property type="term" value="P:methylation"/>
    <property type="evidence" value="ECO:0007669"/>
    <property type="project" value="UniProtKB-KW"/>
</dbReference>
<dbReference type="PROSITE" id="PS51679">
    <property type="entry name" value="SAM_MT_C5"/>
    <property type="match status" value="1"/>
</dbReference>
<evidence type="ECO:0000256" key="6">
    <source>
        <dbReference type="RuleBase" id="RU000416"/>
    </source>
</evidence>
<comment type="similarity">
    <text evidence="5 6">Belongs to the class I-like SAM-binding methyltransferase superfamily. C5-methyltransferase family.</text>
</comment>
<dbReference type="EC" id="2.1.1.37" evidence="7"/>
<protein>
    <recommendedName>
        <fullName evidence="7">Cytosine-specific methyltransferase</fullName>
        <ecNumber evidence="7">2.1.1.37</ecNumber>
    </recommendedName>
</protein>
<evidence type="ECO:0000256" key="4">
    <source>
        <dbReference type="ARBA" id="ARBA00022747"/>
    </source>
</evidence>
<keyword evidence="3 5" id="KW-0949">S-adenosyl-L-methionine</keyword>
<dbReference type="PANTHER" id="PTHR10629">
    <property type="entry name" value="CYTOSINE-SPECIFIC METHYLTRANSFERASE"/>
    <property type="match status" value="1"/>
</dbReference>
<comment type="caution">
    <text evidence="8">The sequence shown here is derived from an EMBL/GenBank/DDBJ whole genome shotgun (WGS) entry which is preliminary data.</text>
</comment>
<dbReference type="InterPro" id="IPR001525">
    <property type="entry name" value="C5_MeTfrase"/>
</dbReference>
<organism evidence="8 9">
    <name type="scientific">Chroococcidiopsis cubana SAG 39.79</name>
    <dbReference type="NCBI Taxonomy" id="388085"/>
    <lineage>
        <taxon>Bacteria</taxon>
        <taxon>Bacillati</taxon>
        <taxon>Cyanobacteriota</taxon>
        <taxon>Cyanophyceae</taxon>
        <taxon>Chroococcidiopsidales</taxon>
        <taxon>Chroococcidiopsidaceae</taxon>
        <taxon>Chroococcidiopsis</taxon>
    </lineage>
</organism>
<keyword evidence="1 5" id="KW-0489">Methyltransferase</keyword>
<dbReference type="PANTHER" id="PTHR10629:SF54">
    <property type="entry name" value="DNA METHYLTRANSFERASE DIM-2"/>
    <property type="match status" value="1"/>
</dbReference>
<dbReference type="PROSITE" id="PS00094">
    <property type="entry name" value="C5_MTASE_1"/>
    <property type="match status" value="1"/>
</dbReference>
<keyword evidence="4" id="KW-0680">Restriction system</keyword>
<reference evidence="8 9" key="1">
    <citation type="journal article" date="2019" name="Genome Biol. Evol.">
        <title>Day and night: Metabolic profiles and evolutionary relationships of six axenic non-marine cyanobacteria.</title>
        <authorList>
            <person name="Will S.E."/>
            <person name="Henke P."/>
            <person name="Boedeker C."/>
            <person name="Huang S."/>
            <person name="Brinkmann H."/>
            <person name="Rohde M."/>
            <person name="Jarek M."/>
            <person name="Friedl T."/>
            <person name="Seufert S."/>
            <person name="Schumacher M."/>
            <person name="Overmann J."/>
            <person name="Neumann-Schaal M."/>
            <person name="Petersen J."/>
        </authorList>
    </citation>
    <scope>NUCLEOTIDE SEQUENCE [LARGE SCALE GENOMIC DNA]</scope>
    <source>
        <strain evidence="8 9">SAG 39.79</strain>
    </source>
</reference>
<feature type="active site" evidence="5">
    <location>
        <position position="72"/>
    </location>
</feature>
<accession>A0AB37URM4</accession>
<evidence type="ECO:0000256" key="7">
    <source>
        <dbReference type="RuleBase" id="RU000417"/>
    </source>
</evidence>
<dbReference type="AlphaFoldDB" id="A0AB37URM4"/>
<dbReference type="Proteomes" id="UP000282574">
    <property type="component" value="Unassembled WGS sequence"/>
</dbReference>
<dbReference type="GO" id="GO:0003886">
    <property type="term" value="F:DNA (cytosine-5-)-methyltransferase activity"/>
    <property type="evidence" value="ECO:0007669"/>
    <property type="project" value="UniProtKB-EC"/>
</dbReference>
<proteinExistence type="inferred from homology"/>
<dbReference type="RefSeq" id="WP_127022342.1">
    <property type="nucleotide sequence ID" value="NZ_JAVKZF010000005.1"/>
</dbReference>
<evidence type="ECO:0000313" key="8">
    <source>
        <dbReference type="EMBL" id="RUT14113.1"/>
    </source>
</evidence>
<evidence type="ECO:0000256" key="1">
    <source>
        <dbReference type="ARBA" id="ARBA00022603"/>
    </source>
</evidence>
<evidence type="ECO:0000256" key="5">
    <source>
        <dbReference type="PROSITE-ProRule" id="PRU01016"/>
    </source>
</evidence>
<evidence type="ECO:0000313" key="9">
    <source>
        <dbReference type="Proteomes" id="UP000282574"/>
    </source>
</evidence>
<dbReference type="NCBIfam" id="TIGR00675">
    <property type="entry name" value="dcm"/>
    <property type="match status" value="1"/>
</dbReference>
<dbReference type="Gene3D" id="3.40.50.150">
    <property type="entry name" value="Vaccinia Virus protein VP39"/>
    <property type="match status" value="1"/>
</dbReference>
<name>A0AB37URM4_9CYAN</name>
<dbReference type="GO" id="GO:0044027">
    <property type="term" value="P:negative regulation of gene expression via chromosomal CpG island methylation"/>
    <property type="evidence" value="ECO:0007669"/>
    <property type="project" value="TreeGrafter"/>
</dbReference>
<sequence>MTITCGDLFCGGGGWVTQLLDVVSPQWAIDKDPEVVKAYRRNISSDAICANLTEVDPYSLPPVDVLFASPPCQQWSAARSSSAPRREDAEIGIVLCRYLEALKPKYLFLENVRGYIRSRSLFEIEQTLYTLGYWVDRQIIDAADFGVPQNRVRLVLRAVRGGFPPSLPAKEKKRGWYEAIADLIPTLEPSQLTPWQIKRLPPNLLSDFLIDSKNVYPQQTSRIRFTDRATDTVRVAGCRGFPKAVIVERTGVRAEKLKFRWAEEPAWTIRSSITTDGQGNNRSRFIDAIFPGQVLQLNINTLARLQSFPDRYIFPEQIAIAGRIIGDSVPPLMSRLLVRSTIGA</sequence>
<dbReference type="InterPro" id="IPR050390">
    <property type="entry name" value="C5-Methyltransferase"/>
</dbReference>
<gene>
    <name evidence="8" type="ORF">DSM107010_05960</name>
</gene>
<keyword evidence="2 5" id="KW-0808">Transferase</keyword>
<comment type="catalytic activity">
    <reaction evidence="7">
        <text>a 2'-deoxycytidine in DNA + S-adenosyl-L-methionine = a 5-methyl-2'-deoxycytidine in DNA + S-adenosyl-L-homocysteine + H(+)</text>
        <dbReference type="Rhea" id="RHEA:13681"/>
        <dbReference type="Rhea" id="RHEA-COMP:11369"/>
        <dbReference type="Rhea" id="RHEA-COMP:11370"/>
        <dbReference type="ChEBI" id="CHEBI:15378"/>
        <dbReference type="ChEBI" id="CHEBI:57856"/>
        <dbReference type="ChEBI" id="CHEBI:59789"/>
        <dbReference type="ChEBI" id="CHEBI:85452"/>
        <dbReference type="ChEBI" id="CHEBI:85454"/>
        <dbReference type="EC" id="2.1.1.37"/>
    </reaction>
</comment>
<dbReference type="Gene3D" id="3.90.120.10">
    <property type="entry name" value="DNA Methylase, subunit A, domain 2"/>
    <property type="match status" value="1"/>
</dbReference>